<keyword evidence="4" id="KW-1185">Reference proteome</keyword>
<evidence type="ECO:0000313" key="3">
    <source>
        <dbReference type="EMBL" id="KAA2241054.1"/>
    </source>
</evidence>
<feature type="region of interest" description="Disordered" evidence="1">
    <location>
        <begin position="212"/>
        <end position="234"/>
    </location>
</feature>
<dbReference type="SUPFAM" id="SSF53335">
    <property type="entry name" value="S-adenosyl-L-methionine-dependent methyltransferases"/>
    <property type="match status" value="1"/>
</dbReference>
<accession>A0A5B2VQL6</accession>
<reference evidence="3 4" key="2">
    <citation type="submission" date="2019-09" db="EMBL/GenBank/DDBJ databases">
        <authorList>
            <person name="Jin C."/>
        </authorList>
    </citation>
    <scope>NUCLEOTIDE SEQUENCE [LARGE SCALE GENOMIC DNA]</scope>
    <source>
        <strain evidence="3 4">BN140002</strain>
    </source>
</reference>
<sequence length="234" mass="25585">MSTWRDFWNQDTPIYANERHKTLHYRGVARDIAALIPSPDAVVLDHGCGEATDADRVAAACGKLFLCDAAPLVRDRLNERFREVPNIQVVSPEGVGDLPDASLDLVVSNSVVQYLSRAELDASLRLWRAKLKPAGHLVLADVIPPDVSPLTDAAALMRFAWQGGFVVAAGVGLVRTALSDYRTLRSRLGLSQYTESGMLGILERAGFTAERRPRNMGHNPARMTFAARPAPDRA</sequence>
<dbReference type="GO" id="GO:0008757">
    <property type="term" value="F:S-adenosylmethionine-dependent methyltransferase activity"/>
    <property type="evidence" value="ECO:0007669"/>
    <property type="project" value="InterPro"/>
</dbReference>
<gene>
    <name evidence="3" type="ORF">F0L46_05300</name>
</gene>
<dbReference type="EMBL" id="VUOA01000010">
    <property type="protein sequence ID" value="KAA2241054.1"/>
    <property type="molecule type" value="Genomic_DNA"/>
</dbReference>
<name>A0A5B2VQL6_9HYPH</name>
<dbReference type="Proteomes" id="UP000323142">
    <property type="component" value="Unassembled WGS sequence"/>
</dbReference>
<keyword evidence="3" id="KW-0808">Transferase</keyword>
<dbReference type="Pfam" id="PF13649">
    <property type="entry name" value="Methyltransf_25"/>
    <property type="match status" value="1"/>
</dbReference>
<proteinExistence type="predicted"/>
<dbReference type="OrthoDB" id="7334795at2"/>
<dbReference type="AlphaFoldDB" id="A0A5B2VQL6"/>
<comment type="caution">
    <text evidence="3">The sequence shown here is derived from an EMBL/GenBank/DDBJ whole genome shotgun (WGS) entry which is preliminary data.</text>
</comment>
<dbReference type="RefSeq" id="WP_149816010.1">
    <property type="nucleotide sequence ID" value="NZ_VUOA01000010.1"/>
</dbReference>
<evidence type="ECO:0000259" key="2">
    <source>
        <dbReference type="Pfam" id="PF13649"/>
    </source>
</evidence>
<protein>
    <submittedName>
        <fullName evidence="3">Class I SAM-dependent methyltransferase</fullName>
    </submittedName>
</protein>
<dbReference type="InterPro" id="IPR029063">
    <property type="entry name" value="SAM-dependent_MTases_sf"/>
</dbReference>
<evidence type="ECO:0000256" key="1">
    <source>
        <dbReference type="SAM" id="MobiDB-lite"/>
    </source>
</evidence>
<dbReference type="Gene3D" id="3.40.50.150">
    <property type="entry name" value="Vaccinia Virus protein VP39"/>
    <property type="match status" value="1"/>
</dbReference>
<evidence type="ECO:0000313" key="4">
    <source>
        <dbReference type="Proteomes" id="UP000323142"/>
    </source>
</evidence>
<feature type="domain" description="Methyltransferase" evidence="2">
    <location>
        <begin position="43"/>
        <end position="135"/>
    </location>
</feature>
<dbReference type="GO" id="GO:0032259">
    <property type="term" value="P:methylation"/>
    <property type="evidence" value="ECO:0007669"/>
    <property type="project" value="UniProtKB-KW"/>
</dbReference>
<organism evidence="3 4">
    <name type="scientific">Salinarimonas soli</name>
    <dbReference type="NCBI Taxonomy" id="1638099"/>
    <lineage>
        <taxon>Bacteria</taxon>
        <taxon>Pseudomonadati</taxon>
        <taxon>Pseudomonadota</taxon>
        <taxon>Alphaproteobacteria</taxon>
        <taxon>Hyphomicrobiales</taxon>
        <taxon>Salinarimonadaceae</taxon>
        <taxon>Salinarimonas</taxon>
    </lineage>
</organism>
<keyword evidence="3" id="KW-0489">Methyltransferase</keyword>
<dbReference type="CDD" id="cd02440">
    <property type="entry name" value="AdoMet_MTases"/>
    <property type="match status" value="1"/>
</dbReference>
<dbReference type="InterPro" id="IPR041698">
    <property type="entry name" value="Methyltransf_25"/>
</dbReference>
<reference evidence="3 4" key="1">
    <citation type="submission" date="2019-09" db="EMBL/GenBank/DDBJ databases">
        <title>Salinarimonas rosea gen. nov., sp. nov., a new member of the a-2 subgroup of the Proteobacteria.</title>
        <authorList>
            <person name="Liu J."/>
        </authorList>
    </citation>
    <scope>NUCLEOTIDE SEQUENCE [LARGE SCALE GENOMIC DNA]</scope>
    <source>
        <strain evidence="3 4">BN140002</strain>
    </source>
</reference>